<evidence type="ECO:0000313" key="2">
    <source>
        <dbReference type="EMBL" id="KAL1544501.1"/>
    </source>
</evidence>
<keyword evidence="3" id="KW-1185">Reference proteome</keyword>
<protein>
    <submittedName>
        <fullName evidence="2">Protein FAR1-RELATED SEQUENCE 5-like</fullName>
    </submittedName>
</protein>
<sequence>MTFKFLKEMVLDEIRRKKDLSESFTFHYESKQNYHIFGDVITFDSTYNTNMYCMIFTPFTGKDNHGKPVTFAAGLVSNEKTGAFVWLFSHFVQCMGVAPKMIVKDQDLGMQSAIQEILVGTRHRWCMWHIMYKLATKVPKKLLRDEDFKKEFNACIWSDLHEPEQFEELWKEIIDQYGLEDMEWFNTMYSYKEYWIPAYFRDFPLGSMIRTTSVSENSFYKNFLKPRSILQNST</sequence>
<organism evidence="2 3">
    <name type="scientific">Salvia divinorum</name>
    <name type="common">Maria pastora</name>
    <name type="synonym">Diviner's sage</name>
    <dbReference type="NCBI Taxonomy" id="28513"/>
    <lineage>
        <taxon>Eukaryota</taxon>
        <taxon>Viridiplantae</taxon>
        <taxon>Streptophyta</taxon>
        <taxon>Embryophyta</taxon>
        <taxon>Tracheophyta</taxon>
        <taxon>Spermatophyta</taxon>
        <taxon>Magnoliopsida</taxon>
        <taxon>eudicotyledons</taxon>
        <taxon>Gunneridae</taxon>
        <taxon>Pentapetalae</taxon>
        <taxon>asterids</taxon>
        <taxon>lamiids</taxon>
        <taxon>Lamiales</taxon>
        <taxon>Lamiaceae</taxon>
        <taxon>Nepetoideae</taxon>
        <taxon>Mentheae</taxon>
        <taxon>Salviinae</taxon>
        <taxon>Salvia</taxon>
        <taxon>Salvia subgen. Calosphace</taxon>
    </lineage>
</organism>
<dbReference type="Proteomes" id="UP001567538">
    <property type="component" value="Unassembled WGS sequence"/>
</dbReference>
<evidence type="ECO:0000313" key="3">
    <source>
        <dbReference type="Proteomes" id="UP001567538"/>
    </source>
</evidence>
<name>A0ABD1GK47_SALDI</name>
<reference evidence="2 3" key="1">
    <citation type="submission" date="2024-06" db="EMBL/GenBank/DDBJ databases">
        <title>A chromosome level genome sequence of Diviner's sage (Salvia divinorum).</title>
        <authorList>
            <person name="Ford S.A."/>
            <person name="Ro D.-K."/>
            <person name="Ness R.W."/>
            <person name="Phillips M.A."/>
        </authorList>
    </citation>
    <scope>NUCLEOTIDE SEQUENCE [LARGE SCALE GENOMIC DNA]</scope>
    <source>
        <strain evidence="2">SAF-2024a</strain>
        <tissue evidence="2">Leaf</tissue>
    </source>
</reference>
<proteinExistence type="predicted"/>
<dbReference type="PANTHER" id="PTHR47718:SF18">
    <property type="entry name" value="PROTEIN FAR1-RELATED SEQUENCE 5-LIKE"/>
    <property type="match status" value="1"/>
</dbReference>
<dbReference type="InterPro" id="IPR018289">
    <property type="entry name" value="MULE_transposase_dom"/>
</dbReference>
<dbReference type="Pfam" id="PF10551">
    <property type="entry name" value="MULE"/>
    <property type="match status" value="1"/>
</dbReference>
<dbReference type="EMBL" id="JBEAFC010000008">
    <property type="protein sequence ID" value="KAL1544501.1"/>
    <property type="molecule type" value="Genomic_DNA"/>
</dbReference>
<dbReference type="AlphaFoldDB" id="A0ABD1GK47"/>
<comment type="caution">
    <text evidence="2">The sequence shown here is derived from an EMBL/GenBank/DDBJ whole genome shotgun (WGS) entry which is preliminary data.</text>
</comment>
<gene>
    <name evidence="2" type="ORF">AAHA92_21345</name>
</gene>
<accession>A0ABD1GK47</accession>
<evidence type="ECO:0000259" key="1">
    <source>
        <dbReference type="Pfam" id="PF10551"/>
    </source>
</evidence>
<dbReference type="PANTHER" id="PTHR47718">
    <property type="entry name" value="OS01G0519700 PROTEIN"/>
    <property type="match status" value="1"/>
</dbReference>
<feature type="domain" description="MULE transposase" evidence="1">
    <location>
        <begin position="40"/>
        <end position="132"/>
    </location>
</feature>